<proteinExistence type="predicted"/>
<dbReference type="InterPro" id="IPR050951">
    <property type="entry name" value="Retrovirus_Pol_polyprotein"/>
</dbReference>
<dbReference type="PANTHER" id="PTHR37984:SF5">
    <property type="entry name" value="PROTEIN NYNRIN-LIKE"/>
    <property type="match status" value="1"/>
</dbReference>
<reference evidence="2" key="1">
    <citation type="submission" date="2023-05" db="EMBL/GenBank/DDBJ databases">
        <title>Nepenthes gracilis genome sequencing.</title>
        <authorList>
            <person name="Fukushima K."/>
        </authorList>
    </citation>
    <scope>NUCLEOTIDE SEQUENCE</scope>
    <source>
        <strain evidence="2">SING2019-196</strain>
    </source>
</reference>
<protein>
    <recommendedName>
        <fullName evidence="1">Integrase catalytic domain-containing protein</fullName>
    </recommendedName>
</protein>
<dbReference type="AlphaFoldDB" id="A0AAD3Y6V0"/>
<organism evidence="2 3">
    <name type="scientific">Nepenthes gracilis</name>
    <name type="common">Slender pitcher plant</name>
    <dbReference type="NCBI Taxonomy" id="150966"/>
    <lineage>
        <taxon>Eukaryota</taxon>
        <taxon>Viridiplantae</taxon>
        <taxon>Streptophyta</taxon>
        <taxon>Embryophyta</taxon>
        <taxon>Tracheophyta</taxon>
        <taxon>Spermatophyta</taxon>
        <taxon>Magnoliopsida</taxon>
        <taxon>eudicotyledons</taxon>
        <taxon>Gunneridae</taxon>
        <taxon>Pentapetalae</taxon>
        <taxon>Caryophyllales</taxon>
        <taxon>Nepenthaceae</taxon>
        <taxon>Nepenthes</taxon>
    </lineage>
</organism>
<dbReference type="EMBL" id="BSYO01000036">
    <property type="protein sequence ID" value="GMH29610.1"/>
    <property type="molecule type" value="Genomic_DNA"/>
</dbReference>
<dbReference type="PANTHER" id="PTHR37984">
    <property type="entry name" value="PROTEIN CBG26694"/>
    <property type="match status" value="1"/>
</dbReference>
<dbReference type="InterPro" id="IPR041588">
    <property type="entry name" value="Integrase_H2C2"/>
</dbReference>
<dbReference type="InterPro" id="IPR036397">
    <property type="entry name" value="RNaseH_sf"/>
</dbReference>
<evidence type="ECO:0000259" key="1">
    <source>
        <dbReference type="PROSITE" id="PS50994"/>
    </source>
</evidence>
<dbReference type="Gene3D" id="1.10.340.70">
    <property type="match status" value="1"/>
</dbReference>
<gene>
    <name evidence="2" type="ORF">Nepgr_031453</name>
</gene>
<dbReference type="GO" id="GO:0015074">
    <property type="term" value="P:DNA integration"/>
    <property type="evidence" value="ECO:0007669"/>
    <property type="project" value="InterPro"/>
</dbReference>
<keyword evidence="3" id="KW-1185">Reference proteome</keyword>
<dbReference type="Pfam" id="PF00665">
    <property type="entry name" value="rve"/>
    <property type="match status" value="1"/>
</dbReference>
<dbReference type="GO" id="GO:0003676">
    <property type="term" value="F:nucleic acid binding"/>
    <property type="evidence" value="ECO:0007669"/>
    <property type="project" value="InterPro"/>
</dbReference>
<dbReference type="Proteomes" id="UP001279734">
    <property type="component" value="Unassembled WGS sequence"/>
</dbReference>
<dbReference type="Gene3D" id="3.30.420.10">
    <property type="entry name" value="Ribonuclease H-like superfamily/Ribonuclease H"/>
    <property type="match status" value="1"/>
</dbReference>
<dbReference type="PROSITE" id="PS50994">
    <property type="entry name" value="INTEGRASE"/>
    <property type="match status" value="1"/>
</dbReference>
<dbReference type="InterPro" id="IPR001584">
    <property type="entry name" value="Integrase_cat-core"/>
</dbReference>
<dbReference type="Pfam" id="PF17921">
    <property type="entry name" value="Integrase_H2C2"/>
    <property type="match status" value="1"/>
</dbReference>
<evidence type="ECO:0000313" key="2">
    <source>
        <dbReference type="EMBL" id="GMH29610.1"/>
    </source>
</evidence>
<dbReference type="InterPro" id="IPR012337">
    <property type="entry name" value="RNaseH-like_sf"/>
</dbReference>
<sequence>MTPYIKFLTEEALPEDADEAKRIKKIAGWYTVLNGRLYRRGYSTPLLKCLTPEEADYALAEVHLGLCGSHIGGKNLAFNVMRQGFYWPTMKQDAMEFVRKCESCQVHGNMTHQPHTELHYLQSPWPFAQWGIDILGPLPMAAGQRKFLIVGIDYFTKWVEAVPLAKITEQNATEFRRQGIVCRFGIPEVVVTDNGTQFTGKRLTKYCRNLRIKLVHTSVAHPQANGQVEVTNRTILHGLKTRLEDAGALGRGATVDTMIACTT</sequence>
<accession>A0AAD3Y6V0</accession>
<feature type="domain" description="Integrase catalytic" evidence="1">
    <location>
        <begin position="120"/>
        <end position="263"/>
    </location>
</feature>
<comment type="caution">
    <text evidence="2">The sequence shown here is derived from an EMBL/GenBank/DDBJ whole genome shotgun (WGS) entry which is preliminary data.</text>
</comment>
<name>A0AAD3Y6V0_NEPGR</name>
<evidence type="ECO:0000313" key="3">
    <source>
        <dbReference type="Proteomes" id="UP001279734"/>
    </source>
</evidence>
<dbReference type="SUPFAM" id="SSF53098">
    <property type="entry name" value="Ribonuclease H-like"/>
    <property type="match status" value="1"/>
</dbReference>